<accession>X6MHL0</accession>
<dbReference type="PANTHER" id="PTHR37984">
    <property type="entry name" value="PROTEIN CBG26694"/>
    <property type="match status" value="1"/>
</dbReference>
<sequence length="111" mass="12983">MGTQFTVKIAHTVSKMMKIQQAFTSSYHPQTNGMIERFHRYLKEQLVTICVDRDLDFTYCSDWPIFLPAIVTSYNITPNKMLKLSPHELVYGQKFNLTAYVKLNLPKEKFC</sequence>
<dbReference type="InterPro" id="IPR036397">
    <property type="entry name" value="RNaseH_sf"/>
</dbReference>
<dbReference type="AlphaFoldDB" id="X6MHL0"/>
<proteinExistence type="predicted"/>
<dbReference type="InterPro" id="IPR001584">
    <property type="entry name" value="Integrase_cat-core"/>
</dbReference>
<dbReference type="EMBL" id="ASPP01020786">
    <property type="protein sequence ID" value="ETO13166.1"/>
    <property type="molecule type" value="Genomic_DNA"/>
</dbReference>
<dbReference type="GO" id="GO:0015074">
    <property type="term" value="P:DNA integration"/>
    <property type="evidence" value="ECO:0007669"/>
    <property type="project" value="InterPro"/>
</dbReference>
<gene>
    <name evidence="2" type="ORF">RFI_24211</name>
</gene>
<organism evidence="2 3">
    <name type="scientific">Reticulomyxa filosa</name>
    <dbReference type="NCBI Taxonomy" id="46433"/>
    <lineage>
        <taxon>Eukaryota</taxon>
        <taxon>Sar</taxon>
        <taxon>Rhizaria</taxon>
        <taxon>Retaria</taxon>
        <taxon>Foraminifera</taxon>
        <taxon>Monothalamids</taxon>
        <taxon>Reticulomyxidae</taxon>
        <taxon>Reticulomyxa</taxon>
    </lineage>
</organism>
<dbReference type="Gene3D" id="3.30.420.10">
    <property type="entry name" value="Ribonuclease H-like superfamily/Ribonuclease H"/>
    <property type="match status" value="1"/>
</dbReference>
<dbReference type="SUPFAM" id="SSF53098">
    <property type="entry name" value="Ribonuclease H-like"/>
    <property type="match status" value="1"/>
</dbReference>
<feature type="domain" description="Integrase catalytic" evidence="1">
    <location>
        <begin position="1"/>
        <end position="94"/>
    </location>
</feature>
<comment type="caution">
    <text evidence="2">The sequence shown here is derived from an EMBL/GenBank/DDBJ whole genome shotgun (WGS) entry which is preliminary data.</text>
</comment>
<keyword evidence="3" id="KW-1185">Reference proteome</keyword>
<name>X6MHL0_RETFI</name>
<dbReference type="OrthoDB" id="10047206at2759"/>
<evidence type="ECO:0000313" key="3">
    <source>
        <dbReference type="Proteomes" id="UP000023152"/>
    </source>
</evidence>
<dbReference type="InterPro" id="IPR050951">
    <property type="entry name" value="Retrovirus_Pol_polyprotein"/>
</dbReference>
<dbReference type="GO" id="GO:0003676">
    <property type="term" value="F:nucleic acid binding"/>
    <property type="evidence" value="ECO:0007669"/>
    <property type="project" value="InterPro"/>
</dbReference>
<dbReference type="PROSITE" id="PS50994">
    <property type="entry name" value="INTEGRASE"/>
    <property type="match status" value="1"/>
</dbReference>
<reference evidence="2 3" key="1">
    <citation type="journal article" date="2013" name="Curr. Biol.">
        <title>The Genome of the Foraminiferan Reticulomyxa filosa.</title>
        <authorList>
            <person name="Glockner G."/>
            <person name="Hulsmann N."/>
            <person name="Schleicher M."/>
            <person name="Noegel A.A."/>
            <person name="Eichinger L."/>
            <person name="Gallinger C."/>
            <person name="Pawlowski J."/>
            <person name="Sierra R."/>
            <person name="Euteneuer U."/>
            <person name="Pillet L."/>
            <person name="Moustafa A."/>
            <person name="Platzer M."/>
            <person name="Groth M."/>
            <person name="Szafranski K."/>
            <person name="Schliwa M."/>
        </authorList>
    </citation>
    <scope>NUCLEOTIDE SEQUENCE [LARGE SCALE GENOMIC DNA]</scope>
</reference>
<evidence type="ECO:0000313" key="2">
    <source>
        <dbReference type="EMBL" id="ETO13166.1"/>
    </source>
</evidence>
<protein>
    <recommendedName>
        <fullName evidence="1">Integrase catalytic domain-containing protein</fullName>
    </recommendedName>
</protein>
<dbReference type="InterPro" id="IPR012337">
    <property type="entry name" value="RNaseH-like_sf"/>
</dbReference>
<dbReference type="PANTHER" id="PTHR37984:SF5">
    <property type="entry name" value="PROTEIN NYNRIN-LIKE"/>
    <property type="match status" value="1"/>
</dbReference>
<evidence type="ECO:0000259" key="1">
    <source>
        <dbReference type="PROSITE" id="PS50994"/>
    </source>
</evidence>
<dbReference type="Proteomes" id="UP000023152">
    <property type="component" value="Unassembled WGS sequence"/>
</dbReference>